<name>A0ABQ4GBH8_9ACTN</name>
<dbReference type="Proteomes" id="UP000603904">
    <property type="component" value="Unassembled WGS sequence"/>
</dbReference>
<keyword evidence="2" id="KW-1185">Reference proteome</keyword>
<organism evidence="1 2">
    <name type="scientific">Microbispora corallina</name>
    <dbReference type="NCBI Taxonomy" id="83302"/>
    <lineage>
        <taxon>Bacteria</taxon>
        <taxon>Bacillati</taxon>
        <taxon>Actinomycetota</taxon>
        <taxon>Actinomycetes</taxon>
        <taxon>Streptosporangiales</taxon>
        <taxon>Streptosporangiaceae</taxon>
        <taxon>Microbispora</taxon>
    </lineage>
</organism>
<dbReference type="EMBL" id="BOOC01000059">
    <property type="protein sequence ID" value="GIH44410.1"/>
    <property type="molecule type" value="Genomic_DNA"/>
</dbReference>
<evidence type="ECO:0000313" key="1">
    <source>
        <dbReference type="EMBL" id="GIH44410.1"/>
    </source>
</evidence>
<gene>
    <name evidence="1" type="ORF">Mco01_74100</name>
</gene>
<sequence>MTNPVDKMFNKIARWLINRSPRARAWAILDASTSDSEKDRALVNQKRLDLLALLSTMHVEPERRFDMAAAEVKNFIYDGGKSIPDPHQFAAMRACLELISYLNATLAAERGESSQETWQRVAMNMAKWASRDADPWEERP</sequence>
<accession>A0ABQ4GBH8</accession>
<dbReference type="RefSeq" id="WP_204061409.1">
    <property type="nucleotide sequence ID" value="NZ_BAAAGP010000030.1"/>
</dbReference>
<proteinExistence type="predicted"/>
<protein>
    <submittedName>
        <fullName evidence="1">Uncharacterized protein</fullName>
    </submittedName>
</protein>
<comment type="caution">
    <text evidence="1">The sequence shown here is derived from an EMBL/GenBank/DDBJ whole genome shotgun (WGS) entry which is preliminary data.</text>
</comment>
<evidence type="ECO:0000313" key="2">
    <source>
        <dbReference type="Proteomes" id="UP000603904"/>
    </source>
</evidence>
<reference evidence="1 2" key="1">
    <citation type="submission" date="2021-01" db="EMBL/GenBank/DDBJ databases">
        <title>Whole genome shotgun sequence of Microbispora corallina NBRC 16416.</title>
        <authorList>
            <person name="Komaki H."/>
            <person name="Tamura T."/>
        </authorList>
    </citation>
    <scope>NUCLEOTIDE SEQUENCE [LARGE SCALE GENOMIC DNA]</scope>
    <source>
        <strain evidence="1 2">NBRC 16416</strain>
    </source>
</reference>